<feature type="region of interest" description="Disordered" evidence="1">
    <location>
        <begin position="115"/>
        <end position="196"/>
    </location>
</feature>
<feature type="region of interest" description="Disordered" evidence="1">
    <location>
        <begin position="223"/>
        <end position="261"/>
    </location>
</feature>
<evidence type="ECO:0000313" key="3">
    <source>
        <dbReference type="EMBL" id="KZF20508.1"/>
    </source>
</evidence>
<feature type="domain" description="UBX" evidence="2">
    <location>
        <begin position="262"/>
        <end position="344"/>
    </location>
</feature>
<dbReference type="SUPFAM" id="SSF54236">
    <property type="entry name" value="Ubiquitin-like"/>
    <property type="match status" value="1"/>
</dbReference>
<dbReference type="RefSeq" id="XP_018186063.1">
    <property type="nucleotide sequence ID" value="XM_018335425.1"/>
</dbReference>
<dbReference type="InParanoid" id="A0A165AI09"/>
<dbReference type="InterPro" id="IPR029071">
    <property type="entry name" value="Ubiquitin-like_domsf"/>
</dbReference>
<gene>
    <name evidence="3" type="ORF">L228DRAFT_270575</name>
</gene>
<dbReference type="EMBL" id="KV407463">
    <property type="protein sequence ID" value="KZF20508.1"/>
    <property type="molecule type" value="Genomic_DNA"/>
</dbReference>
<proteinExistence type="predicted"/>
<dbReference type="PANTHER" id="PTHR46424">
    <property type="entry name" value="UBX DOMAIN-CONTAINING PROTEIN 4"/>
    <property type="match status" value="1"/>
</dbReference>
<dbReference type="PANTHER" id="PTHR46424:SF1">
    <property type="entry name" value="UBX DOMAIN-CONTAINING PROTEIN 4"/>
    <property type="match status" value="1"/>
</dbReference>
<evidence type="ECO:0000259" key="2">
    <source>
        <dbReference type="PROSITE" id="PS50033"/>
    </source>
</evidence>
<dbReference type="OrthoDB" id="2445133at2759"/>
<dbReference type="OMA" id="FEPNNTS"/>
<sequence>MFFQGDLQSGILSALQSSKLVACLVTDAGQESELWVNEFLQGEEISTRLQESAVLLRLEAGSQEASYLSVFCAIDHVPTLVIIHNGRLQEVLSVGISRQEFVERIRKVLTNYRSENTEESDLPTADSAPSGDLSNHPPRDASSVLSAPDPSRGRAMPSTETSGSKDQQTDSNQSIPKRTPQSHQEASRKSKDGDLKYAEEQRKLRAKAEEERKRVLLLVENDRSERRDRRQQQEKLRLNKENEEGISHGQSEGKSTNATLVPDTGTCALQVRLLDGSTIRSRFSVNSTLRTEVRRWVDEERIDGDTPYSFKVIRAPFPNRSISITEEEESLRSLDLVPSATLVLTAVQKFSDAYDSASRSLLSRGFNAGYGVMASGFGFVAGTFGGLIGTQRPSGHGDEATVRPAAPDDSSQEIGTRSVAHQNIRTLRTQSSNREDAQLYNGNQLNFEPQKKDD</sequence>
<dbReference type="GO" id="GO:0005783">
    <property type="term" value="C:endoplasmic reticulum"/>
    <property type="evidence" value="ECO:0007669"/>
    <property type="project" value="TreeGrafter"/>
</dbReference>
<dbReference type="GO" id="GO:0036503">
    <property type="term" value="P:ERAD pathway"/>
    <property type="evidence" value="ECO:0007669"/>
    <property type="project" value="TreeGrafter"/>
</dbReference>
<dbReference type="Pfam" id="PF23187">
    <property type="entry name" value="UBX7_N"/>
    <property type="match status" value="1"/>
</dbReference>
<organism evidence="3 4">
    <name type="scientific">Xylona heveae (strain CBS 132557 / TC161)</name>
    <dbReference type="NCBI Taxonomy" id="1328760"/>
    <lineage>
        <taxon>Eukaryota</taxon>
        <taxon>Fungi</taxon>
        <taxon>Dikarya</taxon>
        <taxon>Ascomycota</taxon>
        <taxon>Pezizomycotina</taxon>
        <taxon>Xylonomycetes</taxon>
        <taxon>Xylonales</taxon>
        <taxon>Xylonaceae</taxon>
        <taxon>Xylona</taxon>
    </lineage>
</organism>
<feature type="compositionally biased region" description="Polar residues" evidence="1">
    <location>
        <begin position="158"/>
        <end position="184"/>
    </location>
</feature>
<feature type="compositionally biased region" description="Polar residues" evidence="1">
    <location>
        <begin position="412"/>
        <end position="432"/>
    </location>
</feature>
<dbReference type="Pfam" id="PF00789">
    <property type="entry name" value="UBX"/>
    <property type="match status" value="1"/>
</dbReference>
<keyword evidence="4" id="KW-1185">Reference proteome</keyword>
<name>A0A165AI09_XYLHT</name>
<feature type="compositionally biased region" description="Basic and acidic residues" evidence="1">
    <location>
        <begin position="223"/>
        <end position="246"/>
    </location>
</feature>
<feature type="compositionally biased region" description="Polar residues" evidence="1">
    <location>
        <begin position="248"/>
        <end position="259"/>
    </location>
</feature>
<dbReference type="Proteomes" id="UP000076632">
    <property type="component" value="Unassembled WGS sequence"/>
</dbReference>
<feature type="region of interest" description="Disordered" evidence="1">
    <location>
        <begin position="390"/>
        <end position="454"/>
    </location>
</feature>
<dbReference type="SMART" id="SM00166">
    <property type="entry name" value="UBX"/>
    <property type="match status" value="1"/>
</dbReference>
<dbReference type="STRING" id="1328760.A0A165AI09"/>
<evidence type="ECO:0000313" key="4">
    <source>
        <dbReference type="Proteomes" id="UP000076632"/>
    </source>
</evidence>
<dbReference type="InterPro" id="IPR001012">
    <property type="entry name" value="UBX_dom"/>
</dbReference>
<accession>A0A165AI09</accession>
<feature type="compositionally biased region" description="Basic and acidic residues" evidence="1">
    <location>
        <begin position="185"/>
        <end position="196"/>
    </location>
</feature>
<dbReference type="AlphaFoldDB" id="A0A165AI09"/>
<dbReference type="GeneID" id="28900562"/>
<protein>
    <recommendedName>
        <fullName evidence="2">UBX domain-containing protein</fullName>
    </recommendedName>
</protein>
<evidence type="ECO:0000256" key="1">
    <source>
        <dbReference type="SAM" id="MobiDB-lite"/>
    </source>
</evidence>
<dbReference type="PROSITE" id="PS50033">
    <property type="entry name" value="UBX"/>
    <property type="match status" value="1"/>
</dbReference>
<reference evidence="3 4" key="1">
    <citation type="journal article" date="2016" name="Fungal Biol.">
        <title>The genome of Xylona heveae provides a window into fungal endophytism.</title>
        <authorList>
            <person name="Gazis R."/>
            <person name="Kuo A."/>
            <person name="Riley R."/>
            <person name="LaButti K."/>
            <person name="Lipzen A."/>
            <person name="Lin J."/>
            <person name="Amirebrahimi M."/>
            <person name="Hesse C.N."/>
            <person name="Spatafora J.W."/>
            <person name="Henrissat B."/>
            <person name="Hainaut M."/>
            <person name="Grigoriev I.V."/>
            <person name="Hibbett D.S."/>
        </authorList>
    </citation>
    <scope>NUCLEOTIDE SEQUENCE [LARGE SCALE GENOMIC DNA]</scope>
    <source>
        <strain evidence="3 4">TC161</strain>
    </source>
</reference>
<dbReference type="Gene3D" id="3.10.20.90">
    <property type="entry name" value="Phosphatidylinositol 3-kinase Catalytic Subunit, Chain A, domain 1"/>
    <property type="match status" value="1"/>
</dbReference>